<proteinExistence type="inferred from homology"/>
<feature type="domain" description="Thiolase N-terminal" evidence="4">
    <location>
        <begin position="4"/>
        <end position="263"/>
    </location>
</feature>
<feature type="domain" description="Thiolase C-terminal" evidence="5">
    <location>
        <begin position="271"/>
        <end position="399"/>
    </location>
</feature>
<dbReference type="CDD" id="cd00751">
    <property type="entry name" value="thiolase"/>
    <property type="match status" value="1"/>
</dbReference>
<comment type="similarity">
    <text evidence="1">Belongs to the thiolase-like superfamily. Thiolase family.</text>
</comment>
<dbReference type="FunFam" id="3.40.47.10:FF:000010">
    <property type="entry name" value="Acetyl-CoA acetyltransferase (Thiolase)"/>
    <property type="match status" value="1"/>
</dbReference>
<evidence type="ECO:0000256" key="3">
    <source>
        <dbReference type="ARBA" id="ARBA00023315"/>
    </source>
</evidence>
<dbReference type="InterPro" id="IPR020616">
    <property type="entry name" value="Thiolase_N"/>
</dbReference>
<dbReference type="Pfam" id="PF00108">
    <property type="entry name" value="Thiolase_N"/>
    <property type="match status" value="1"/>
</dbReference>
<evidence type="ECO:0000259" key="4">
    <source>
        <dbReference type="Pfam" id="PF00108"/>
    </source>
</evidence>
<evidence type="ECO:0000313" key="6">
    <source>
        <dbReference type="EMBL" id="MPL79559.1"/>
    </source>
</evidence>
<sequence>MEKVFIVAAKRTAIGKFLGSLSTVPVSEFGATVVESILSETKVKASDVDEVIVGNVLMAGQFQGVARQISVNAGIPYEVPAYGINMICGSGMKAVMNGFDSIKVGNADIIIAGGAESMSGAGFIIPATIRNGTKMADFNVKDHMITDALTDAFSNLHMGITAENIAKDLEIDREDQDAFSIQSQERAINAIDNGKFKDEIVPVEVKFKKFSKMFEEDEFPNRETTLEKLSFLRPAFQNPGTVTAGNASGINDGAAFVMLASESAVKKYNLNPLVEIVAVGQGGVNPAKMGLGPVPAIKSALSRTDLKLKDIELFELNEAFAAQALGVRQLLCQQHNVTPEWINERCNVNGGAIALGHPVGASGCRIIVTLIHEMLRTKKELGLASLCIGGGMGTAIIVKNTNLNI</sequence>
<dbReference type="PANTHER" id="PTHR18919">
    <property type="entry name" value="ACETYL-COA C-ACYLTRANSFERASE"/>
    <property type="match status" value="1"/>
</dbReference>
<name>A0A644UL32_9ZZZZ</name>
<dbReference type="InterPro" id="IPR016039">
    <property type="entry name" value="Thiolase-like"/>
</dbReference>
<dbReference type="NCBIfam" id="TIGR01930">
    <property type="entry name" value="AcCoA-C-Actrans"/>
    <property type="match status" value="1"/>
</dbReference>
<dbReference type="Gene3D" id="3.40.47.10">
    <property type="match status" value="2"/>
</dbReference>
<keyword evidence="3 6" id="KW-0012">Acyltransferase</keyword>
<dbReference type="SUPFAM" id="SSF53901">
    <property type="entry name" value="Thiolase-like"/>
    <property type="match status" value="2"/>
</dbReference>
<dbReference type="EC" id="2.3.1.9" evidence="6"/>
<dbReference type="PROSITE" id="PS00098">
    <property type="entry name" value="THIOLASE_1"/>
    <property type="match status" value="1"/>
</dbReference>
<evidence type="ECO:0000256" key="1">
    <source>
        <dbReference type="ARBA" id="ARBA00010982"/>
    </source>
</evidence>
<organism evidence="6">
    <name type="scientific">bioreactor metagenome</name>
    <dbReference type="NCBI Taxonomy" id="1076179"/>
    <lineage>
        <taxon>unclassified sequences</taxon>
        <taxon>metagenomes</taxon>
        <taxon>ecological metagenomes</taxon>
    </lineage>
</organism>
<dbReference type="InterPro" id="IPR020610">
    <property type="entry name" value="Thiolase_AS"/>
</dbReference>
<dbReference type="AlphaFoldDB" id="A0A644UL32"/>
<dbReference type="PANTHER" id="PTHR18919:SF107">
    <property type="entry name" value="ACETYL-COA ACETYLTRANSFERASE, CYTOSOLIC"/>
    <property type="match status" value="1"/>
</dbReference>
<dbReference type="InterPro" id="IPR020613">
    <property type="entry name" value="Thiolase_CS"/>
</dbReference>
<evidence type="ECO:0000256" key="2">
    <source>
        <dbReference type="ARBA" id="ARBA00022679"/>
    </source>
</evidence>
<dbReference type="InterPro" id="IPR002155">
    <property type="entry name" value="Thiolase"/>
</dbReference>
<comment type="caution">
    <text evidence="6">The sequence shown here is derived from an EMBL/GenBank/DDBJ whole genome shotgun (WGS) entry which is preliminary data.</text>
</comment>
<dbReference type="InterPro" id="IPR020615">
    <property type="entry name" value="Thiolase_acyl_enz_int_AS"/>
</dbReference>
<reference evidence="6" key="1">
    <citation type="submission" date="2019-08" db="EMBL/GenBank/DDBJ databases">
        <authorList>
            <person name="Kucharzyk K."/>
            <person name="Murdoch R.W."/>
            <person name="Higgins S."/>
            <person name="Loffler F."/>
        </authorList>
    </citation>
    <scope>NUCLEOTIDE SEQUENCE</scope>
</reference>
<protein>
    <submittedName>
        <fullName evidence="6">Acetyl-CoA acetyltransferase</fullName>
        <ecNumber evidence="6">2.3.1.9</ecNumber>
    </submittedName>
</protein>
<dbReference type="Pfam" id="PF02803">
    <property type="entry name" value="Thiolase_C"/>
    <property type="match status" value="1"/>
</dbReference>
<dbReference type="GO" id="GO:0003985">
    <property type="term" value="F:acetyl-CoA C-acetyltransferase activity"/>
    <property type="evidence" value="ECO:0007669"/>
    <property type="project" value="UniProtKB-EC"/>
</dbReference>
<dbReference type="PIRSF" id="PIRSF000429">
    <property type="entry name" value="Ac-CoA_Ac_transf"/>
    <property type="match status" value="1"/>
</dbReference>
<dbReference type="EMBL" id="VSSQ01000128">
    <property type="protein sequence ID" value="MPL79559.1"/>
    <property type="molecule type" value="Genomic_DNA"/>
</dbReference>
<keyword evidence="2 6" id="KW-0808">Transferase</keyword>
<accession>A0A644UL32</accession>
<dbReference type="PROSITE" id="PS00737">
    <property type="entry name" value="THIOLASE_2"/>
    <property type="match status" value="1"/>
</dbReference>
<dbReference type="InterPro" id="IPR020617">
    <property type="entry name" value="Thiolase_C"/>
</dbReference>
<evidence type="ECO:0000259" key="5">
    <source>
        <dbReference type="Pfam" id="PF02803"/>
    </source>
</evidence>
<dbReference type="PROSITE" id="PS00099">
    <property type="entry name" value="THIOLASE_3"/>
    <property type="match status" value="1"/>
</dbReference>
<gene>
    <name evidence="6" type="primary">phaA_3</name>
    <name evidence="6" type="ORF">SDC9_25443</name>
</gene>